<dbReference type="GO" id="GO:0000811">
    <property type="term" value="C:GINS complex"/>
    <property type="evidence" value="ECO:0007669"/>
    <property type="project" value="UniProtKB-UniRule"/>
</dbReference>
<dbReference type="InterPro" id="IPR036224">
    <property type="entry name" value="GINS_bundle-like_dom_sf"/>
</dbReference>
<comment type="similarity">
    <text evidence="1">Belongs to the GINS4/SLD5 family.</text>
</comment>
<comment type="function">
    <text evidence="1">The GINS complex plays an essential role in the initiation of DNA replication.</text>
</comment>
<dbReference type="PANTHER" id="PTHR21206:SF0">
    <property type="entry name" value="DNA REPLICATION COMPLEX GINS PROTEIN SLD5"/>
    <property type="match status" value="1"/>
</dbReference>
<dbReference type="SUPFAM" id="SSF158573">
    <property type="entry name" value="GINS helical bundle-like"/>
    <property type="match status" value="1"/>
</dbReference>
<evidence type="ECO:0000313" key="3">
    <source>
        <dbReference type="Proteomes" id="UP001059546"/>
    </source>
</evidence>
<evidence type="ECO:0000256" key="1">
    <source>
        <dbReference type="PIRNR" id="PIRNR007764"/>
    </source>
</evidence>
<sequence>MPSPTLSDLILAYRNEKAAKRLLPYASRPVEYFLDAISRRIEEVKSLGKTITRNIYELELERVKFFIKEYIQVRLKKLSTNLYLDRSLLSEREVSFYDKYIGLLKGRDIYIAEQKFPKRNEFVGFYCCSDINGVMIDGELLEMFKGDFFVAPLDDVMDLLRRNEIILF</sequence>
<dbReference type="GO" id="GO:0000727">
    <property type="term" value="P:double-strand break repair via break-induced replication"/>
    <property type="evidence" value="ECO:0007669"/>
    <property type="project" value="TreeGrafter"/>
</dbReference>
<comment type="subcellular location">
    <subcellularLocation>
        <location evidence="1">Nucleus</location>
    </subcellularLocation>
</comment>
<dbReference type="InterPro" id="IPR038749">
    <property type="entry name" value="Sld5_GINS_A"/>
</dbReference>
<dbReference type="PANTHER" id="PTHR21206">
    <property type="entry name" value="SLD5 PROTEIN"/>
    <property type="match status" value="1"/>
</dbReference>
<keyword evidence="1" id="KW-0235">DNA replication</keyword>
<dbReference type="Proteomes" id="UP001059546">
    <property type="component" value="Chromosome VII"/>
</dbReference>
<proteinExistence type="inferred from homology"/>
<dbReference type="CDD" id="cd11711">
    <property type="entry name" value="GINS_A_Sld5"/>
    <property type="match status" value="1"/>
</dbReference>
<protein>
    <recommendedName>
        <fullName evidence="1">DNA replication complex GINS protein SLD5</fullName>
    </recommendedName>
</protein>
<dbReference type="GO" id="GO:0006261">
    <property type="term" value="P:DNA-templated DNA replication"/>
    <property type="evidence" value="ECO:0007669"/>
    <property type="project" value="InterPro"/>
</dbReference>
<organism evidence="2 3">
    <name type="scientific">Encephalitozoon hellem</name>
    <name type="common">Microsporidian parasite</name>
    <dbReference type="NCBI Taxonomy" id="27973"/>
    <lineage>
        <taxon>Eukaryota</taxon>
        <taxon>Fungi</taxon>
        <taxon>Fungi incertae sedis</taxon>
        <taxon>Microsporidia</taxon>
        <taxon>Unikaryonidae</taxon>
        <taxon>Encephalitozoon</taxon>
    </lineage>
</organism>
<dbReference type="InterPro" id="IPR008591">
    <property type="entry name" value="GINS_Sld5"/>
</dbReference>
<dbReference type="AlphaFoldDB" id="A0A9Q9C3U2"/>
<dbReference type="PIRSF" id="PIRSF007764">
    <property type="entry name" value="Sld5"/>
    <property type="match status" value="1"/>
</dbReference>
<dbReference type="EMBL" id="CP075153">
    <property type="protein sequence ID" value="UTX43649.1"/>
    <property type="molecule type" value="Genomic_DNA"/>
</dbReference>
<keyword evidence="1" id="KW-0539">Nucleus</keyword>
<gene>
    <name evidence="2" type="ORF">GPU96_07g14130</name>
</gene>
<reference evidence="2" key="1">
    <citation type="submission" date="2022-10" db="EMBL/GenBank/DDBJ databases">
        <title>Encephalitozoon hellem ATCC 50604 Complete Genome.</title>
        <authorList>
            <person name="Mascarenhas dos Santos A.C."/>
            <person name="Julian A.T."/>
            <person name="Pombert J.-F."/>
        </authorList>
    </citation>
    <scope>NUCLEOTIDE SEQUENCE</scope>
    <source>
        <strain evidence="2">ATCC 50604</strain>
    </source>
</reference>
<name>A0A9Q9C3U2_ENCHE</name>
<dbReference type="Gene3D" id="1.20.58.1030">
    <property type="match status" value="1"/>
</dbReference>
<evidence type="ECO:0000313" key="2">
    <source>
        <dbReference type="EMBL" id="UTX43649.1"/>
    </source>
</evidence>
<accession>A0A9Q9C3U2</accession>